<dbReference type="SUPFAM" id="SSF53067">
    <property type="entry name" value="Actin-like ATPase domain"/>
    <property type="match status" value="2"/>
</dbReference>
<dbReference type="HAMAP" id="MF_02033">
    <property type="entry name" value="FtsA"/>
    <property type="match status" value="1"/>
</dbReference>
<sequence>MNNTLLAIDIGSAFIHAVIAKHDLENNINILGTGTQKSAGVNKGLIVDIEEASKTIKNAVNLAKKSTTEPVDNCVVSISGSYSKSLRSSGSVNVPNGLITETEINQVMQMALYNATIVPEYEVVHVIPIYFKVDDSVEVDNPLNMNGSRLEVSVFIVTAKRTALTNIKSALNVAGFDMVKFVLDGYASAIAVLDEQQKKFGSTVINMGATTTEFITYKANSLVHNGFIPVGSNHITNDLSVMLHTPPGAAEKIKLEYGSITKDYTPNNELGITKVKIPRIGDEDTTSEVALDYIQTIIHARVEEDLVLVKNQLKKSGILDNIGSGIVITGGLSNLDGIKKLAEKVFDGIPISLSMPKNIKNGFINFDEPTLSTIMGLLQYSLGTNRNYQLDSSKKLVKPIKKEVYKEQKLESVHIGNPTQADKQHLSNSQKEEYQIKDNSTVLTPLNKEKKKGVSRFWNKVSEWF</sequence>
<keyword evidence="4" id="KW-1185">Reference proteome</keyword>
<dbReference type="Pfam" id="PF14450">
    <property type="entry name" value="FtsA"/>
    <property type="match status" value="1"/>
</dbReference>
<dbReference type="InterPro" id="IPR003494">
    <property type="entry name" value="SHS2_FtsA"/>
</dbReference>
<gene>
    <name evidence="1 3" type="primary">ftsA</name>
    <name evidence="3" type="ORF">APAC_1271</name>
</gene>
<dbReference type="SMART" id="SM00842">
    <property type="entry name" value="FtsA"/>
    <property type="match status" value="1"/>
</dbReference>
<dbReference type="PIRSF" id="PIRSF003101">
    <property type="entry name" value="FtsA"/>
    <property type="match status" value="1"/>
</dbReference>
<dbReference type="PANTHER" id="PTHR32432">
    <property type="entry name" value="CELL DIVISION PROTEIN FTSA-RELATED"/>
    <property type="match status" value="1"/>
</dbReference>
<dbReference type="EMBL" id="CP035928">
    <property type="protein sequence ID" value="QEP34390.1"/>
    <property type="molecule type" value="Genomic_DNA"/>
</dbReference>
<dbReference type="InterPro" id="IPR050696">
    <property type="entry name" value="FtsA/MreB"/>
</dbReference>
<dbReference type="GO" id="GO:0032153">
    <property type="term" value="C:cell division site"/>
    <property type="evidence" value="ECO:0007669"/>
    <property type="project" value="UniProtKB-UniRule"/>
</dbReference>
<dbReference type="GO" id="GO:0009898">
    <property type="term" value="C:cytoplasmic side of plasma membrane"/>
    <property type="evidence" value="ECO:0007669"/>
    <property type="project" value="UniProtKB-UniRule"/>
</dbReference>
<dbReference type="GO" id="GO:0043093">
    <property type="term" value="P:FtsZ-dependent cytokinesis"/>
    <property type="evidence" value="ECO:0007669"/>
    <property type="project" value="UniProtKB-UniRule"/>
</dbReference>
<dbReference type="Gene3D" id="3.30.1490.110">
    <property type="match status" value="1"/>
</dbReference>
<comment type="similarity">
    <text evidence="1 2">Belongs to the FtsA/MreB family.</text>
</comment>
<dbReference type="Pfam" id="PF02491">
    <property type="entry name" value="SHS2_FTSA"/>
    <property type="match status" value="1"/>
</dbReference>
<keyword evidence="1" id="KW-1003">Cell membrane</keyword>
<dbReference type="AlphaFoldDB" id="A0A5C2H603"/>
<evidence type="ECO:0000313" key="4">
    <source>
        <dbReference type="Proteomes" id="UP000322726"/>
    </source>
</evidence>
<dbReference type="KEGG" id="apai:APAC_1271"/>
<comment type="function">
    <text evidence="1 2">Cell division protein that is involved in the assembly of the Z ring. May serve as a membrane anchor for the Z ring.</text>
</comment>
<dbReference type="NCBIfam" id="TIGR01174">
    <property type="entry name" value="ftsA"/>
    <property type="match status" value="1"/>
</dbReference>
<dbReference type="Gene3D" id="3.30.420.40">
    <property type="match status" value="2"/>
</dbReference>
<keyword evidence="1 2" id="KW-0132">Cell division</keyword>
<accession>A0A5C2H603</accession>
<reference evidence="3 4" key="3">
    <citation type="submission" date="2019-09" db="EMBL/GenBank/DDBJ databases">
        <title>Taxonomic note: a critical rebuttal of the proposed division of the genus Arcobacter into six genera, emended descriptions of Arcobacter anaerophilus and the genus Arcobacter, and an assessment of genus-level boundaries for Epsilonproteobacteria using in silico genomic comparator tools.</title>
        <authorList>
            <person name="On S.L.W."/>
            <person name="Miller W.G."/>
            <person name="Biggs P."/>
            <person name="Cornelius A."/>
            <person name="Vandamme P."/>
        </authorList>
    </citation>
    <scope>NUCLEOTIDE SEQUENCE [LARGE SCALE GENOMIC DNA]</scope>
    <source>
        <strain evidence="3 4">LMG 26638</strain>
    </source>
</reference>
<proteinExistence type="inferred from homology"/>
<evidence type="ECO:0000313" key="3">
    <source>
        <dbReference type="EMBL" id="QEP34390.1"/>
    </source>
</evidence>
<dbReference type="RefSeq" id="WP_130233327.1">
    <property type="nucleotide sequence ID" value="NZ_BMEF01000008.1"/>
</dbReference>
<comment type="subcellular location">
    <subcellularLocation>
        <location evidence="1">Cell membrane</location>
        <topology evidence="1">Peripheral membrane protein</topology>
        <orientation evidence="1">Cytoplasmic side</orientation>
    </subcellularLocation>
    <text evidence="1">Localizes to the Z ring in an FtsZ-dependent manner. Targeted to the membrane through a conserved C-terminal amphipathic helix.</text>
</comment>
<dbReference type="CDD" id="cd24048">
    <property type="entry name" value="ASKHA_NBD_FtsA"/>
    <property type="match status" value="1"/>
</dbReference>
<keyword evidence="1" id="KW-0472">Membrane</keyword>
<dbReference type="InterPro" id="IPR020823">
    <property type="entry name" value="Cell_div_FtsA"/>
</dbReference>
<dbReference type="OrthoDB" id="9810567at2"/>
<reference evidence="3 4" key="1">
    <citation type="submission" date="2019-09" db="EMBL/GenBank/DDBJ databases">
        <title>Complete genome sequencing of four Arcobacter species reveals a diverse suite of mobile elements.</title>
        <authorList>
            <person name="Miller W.G."/>
            <person name="Yee E."/>
            <person name="Bono J.L."/>
        </authorList>
    </citation>
    <scope>NUCLEOTIDE SEQUENCE [LARGE SCALE GENOMIC DNA]</scope>
    <source>
        <strain evidence="3 4">LMG 26638</strain>
    </source>
</reference>
<dbReference type="Proteomes" id="UP000322726">
    <property type="component" value="Chromosome"/>
</dbReference>
<organism evidence="3 4">
    <name type="scientific">Malaciobacter pacificus</name>
    <dbReference type="NCBI Taxonomy" id="1080223"/>
    <lineage>
        <taxon>Bacteria</taxon>
        <taxon>Pseudomonadati</taxon>
        <taxon>Campylobacterota</taxon>
        <taxon>Epsilonproteobacteria</taxon>
        <taxon>Campylobacterales</taxon>
        <taxon>Arcobacteraceae</taxon>
        <taxon>Malaciobacter</taxon>
    </lineage>
</organism>
<keyword evidence="1 2" id="KW-0131">Cell cycle</keyword>
<comment type="subunit">
    <text evidence="1">Self-interacts. Interacts with FtsZ.</text>
</comment>
<protein>
    <recommendedName>
        <fullName evidence="1 2">Cell division protein FtsA</fullName>
    </recommendedName>
</protein>
<name>A0A5C2H603_9BACT</name>
<evidence type="ECO:0000256" key="1">
    <source>
        <dbReference type="HAMAP-Rule" id="MF_02033"/>
    </source>
</evidence>
<dbReference type="InterPro" id="IPR043129">
    <property type="entry name" value="ATPase_NBD"/>
</dbReference>
<evidence type="ECO:0000256" key="2">
    <source>
        <dbReference type="PIRNR" id="PIRNR003101"/>
    </source>
</evidence>
<dbReference type="PANTHER" id="PTHR32432:SF4">
    <property type="entry name" value="CELL DIVISION PROTEIN FTSA"/>
    <property type="match status" value="1"/>
</dbReference>
<reference evidence="4" key="2">
    <citation type="submission" date="2019-09" db="EMBL/GenBank/DDBJ databases">
        <title>Complete genome sequencing of four Arcobacter species reveals a diverse suite of mobile elements.</title>
        <authorList>
            <person name="On S.L.W."/>
            <person name="Miller W.G."/>
            <person name="Biggs P."/>
            <person name="Cornelius A."/>
            <person name="Vandamme P."/>
        </authorList>
    </citation>
    <scope>NUCLEOTIDE SEQUENCE [LARGE SCALE GENOMIC DNA]</scope>
    <source>
        <strain evidence="4">LMG 26638</strain>
    </source>
</reference>